<gene>
    <name evidence="2" type="ORF">FCN74_06540</name>
</gene>
<organism evidence="2 3">
    <name type="scientific">Mesohalobacter halotolerans</name>
    <dbReference type="NCBI Taxonomy" id="1883405"/>
    <lineage>
        <taxon>Bacteria</taxon>
        <taxon>Pseudomonadati</taxon>
        <taxon>Bacteroidota</taxon>
        <taxon>Flavobacteriia</taxon>
        <taxon>Flavobacteriales</taxon>
        <taxon>Flavobacteriaceae</taxon>
        <taxon>Mesohalobacter</taxon>
    </lineage>
</organism>
<dbReference type="OrthoDB" id="695573at2"/>
<proteinExistence type="predicted"/>
<dbReference type="Pfam" id="PF20405">
    <property type="entry name" value="DUF6695"/>
    <property type="match status" value="1"/>
</dbReference>
<dbReference type="AlphaFoldDB" id="A0A4U5TRH6"/>
<dbReference type="RefSeq" id="WP_138931785.1">
    <property type="nucleotide sequence ID" value="NZ_SWMU01000002.1"/>
</dbReference>
<dbReference type="EMBL" id="SWMU01000002">
    <property type="protein sequence ID" value="TKS56683.1"/>
    <property type="molecule type" value="Genomic_DNA"/>
</dbReference>
<reference evidence="2 3" key="1">
    <citation type="submission" date="2019-04" db="EMBL/GenBank/DDBJ databases">
        <title>Psychroflexus halotolerans sp. nov., isolated from a marine solar saltern.</title>
        <authorList>
            <person name="Feng X."/>
        </authorList>
    </citation>
    <scope>NUCLEOTIDE SEQUENCE [LARGE SCALE GENOMIC DNA]</scope>
    <source>
        <strain evidence="2 3">WDS2C27</strain>
    </source>
</reference>
<protein>
    <recommendedName>
        <fullName evidence="1">DUF6695 domain-containing protein</fullName>
    </recommendedName>
</protein>
<evidence type="ECO:0000259" key="1">
    <source>
        <dbReference type="Pfam" id="PF20405"/>
    </source>
</evidence>
<evidence type="ECO:0000313" key="3">
    <source>
        <dbReference type="Proteomes" id="UP000306552"/>
    </source>
</evidence>
<dbReference type="InterPro" id="IPR046517">
    <property type="entry name" value="DUF6695"/>
</dbReference>
<sequence>MQNSNNLSPTLPEPQRPEFLPIHAQWLSGEGAGSWFVIDTAPPNNTFEITRYSPKGKIECQGIFEVENAQKSLNLKKDYKFVHLSHCAFVHVEQGDEVFKLIRMKPHAKTLRHQVFGERISKIKKKI</sequence>
<name>A0A4U5TRH6_9FLAO</name>
<feature type="domain" description="DUF6695" evidence="1">
    <location>
        <begin position="24"/>
        <end position="102"/>
    </location>
</feature>
<dbReference type="Proteomes" id="UP000306552">
    <property type="component" value="Unassembled WGS sequence"/>
</dbReference>
<keyword evidence="3" id="KW-1185">Reference proteome</keyword>
<evidence type="ECO:0000313" key="2">
    <source>
        <dbReference type="EMBL" id="TKS56683.1"/>
    </source>
</evidence>
<accession>A0A4U5TRH6</accession>
<comment type="caution">
    <text evidence="2">The sequence shown here is derived from an EMBL/GenBank/DDBJ whole genome shotgun (WGS) entry which is preliminary data.</text>
</comment>